<dbReference type="SUPFAM" id="SSF51445">
    <property type="entry name" value="(Trans)glycosidases"/>
    <property type="match status" value="1"/>
</dbReference>
<dbReference type="InterPro" id="IPR057739">
    <property type="entry name" value="Glyco_hydro_29_N"/>
</dbReference>
<dbReference type="GO" id="GO:0004560">
    <property type="term" value="F:alpha-L-fucosidase activity"/>
    <property type="evidence" value="ECO:0007669"/>
    <property type="project" value="InterPro"/>
</dbReference>
<evidence type="ECO:0000256" key="5">
    <source>
        <dbReference type="ARBA" id="ARBA00022801"/>
    </source>
</evidence>
<dbReference type="InterPro" id="IPR016286">
    <property type="entry name" value="FUC_metazoa-typ"/>
</dbReference>
<comment type="function">
    <text evidence="1">Alpha-L-fucosidase is responsible for hydrolyzing the alpha-1,6-linked fucose joined to the reducing-end N-acetylglucosamine of the carbohydrate moieties of glycoproteins.</text>
</comment>
<dbReference type="GO" id="GO:0016139">
    <property type="term" value="P:glycoside catabolic process"/>
    <property type="evidence" value="ECO:0007669"/>
    <property type="project" value="TreeGrafter"/>
</dbReference>
<dbReference type="AlphaFoldDB" id="A0A5C7FEJ9"/>
<comment type="similarity">
    <text evidence="2">Belongs to the glycosyl hydrolase 29 family.</text>
</comment>
<evidence type="ECO:0000313" key="9">
    <source>
        <dbReference type="Proteomes" id="UP000321907"/>
    </source>
</evidence>
<organism evidence="8 9">
    <name type="scientific">Neolewinella aurantiaca</name>
    <dbReference type="NCBI Taxonomy" id="2602767"/>
    <lineage>
        <taxon>Bacteria</taxon>
        <taxon>Pseudomonadati</taxon>
        <taxon>Bacteroidota</taxon>
        <taxon>Saprospiria</taxon>
        <taxon>Saprospirales</taxon>
        <taxon>Lewinellaceae</taxon>
        <taxon>Neolewinella</taxon>
    </lineage>
</organism>
<evidence type="ECO:0000256" key="6">
    <source>
        <dbReference type="ARBA" id="ARBA00023295"/>
    </source>
</evidence>
<dbReference type="GO" id="GO:0006004">
    <property type="term" value="P:fucose metabolic process"/>
    <property type="evidence" value="ECO:0007669"/>
    <property type="project" value="InterPro"/>
</dbReference>
<accession>A0A5C7FEJ9</accession>
<dbReference type="SMART" id="SM00812">
    <property type="entry name" value="Alpha_L_fucos"/>
    <property type="match status" value="1"/>
</dbReference>
<evidence type="ECO:0000256" key="2">
    <source>
        <dbReference type="ARBA" id="ARBA00007951"/>
    </source>
</evidence>
<evidence type="ECO:0000259" key="7">
    <source>
        <dbReference type="Pfam" id="PF01120"/>
    </source>
</evidence>
<keyword evidence="4" id="KW-0732">Signal</keyword>
<reference evidence="8 9" key="1">
    <citation type="submission" date="2019-08" db="EMBL/GenBank/DDBJ databases">
        <title>Lewinella sp. strain SSH13 Genome sequencing and assembly.</title>
        <authorList>
            <person name="Kim I."/>
        </authorList>
    </citation>
    <scope>NUCLEOTIDE SEQUENCE [LARGE SCALE GENOMIC DNA]</scope>
    <source>
        <strain evidence="8 9">SSH13</strain>
    </source>
</reference>
<dbReference type="EC" id="3.2.1.51" evidence="3"/>
<keyword evidence="5" id="KW-0378">Hydrolase</keyword>
<dbReference type="GO" id="GO:0005764">
    <property type="term" value="C:lysosome"/>
    <property type="evidence" value="ECO:0007669"/>
    <property type="project" value="TreeGrafter"/>
</dbReference>
<protein>
    <recommendedName>
        <fullName evidence="3">alpha-L-fucosidase</fullName>
        <ecNumber evidence="3">3.2.1.51</ecNumber>
    </recommendedName>
</protein>
<evidence type="ECO:0000313" key="8">
    <source>
        <dbReference type="EMBL" id="TXF87946.1"/>
    </source>
</evidence>
<sequence>MTEVKNAADISSTSTDGDFTADWESLAKVNESPDWFADSKLGIYFHWGPYVVPEQHSEWYPRNMYLPGQEAYKFHQENFGDQSEFNYHDFIPMFTADKFNADEIADLMKMAGAKWGGPVAQHHDGFAMWDSKVNPWNTAAMGPKRDITGEMAKALRARGMKLITSFHHARNLQRNADNEKYWDGWDSHYPYNPDWATSTEDDKLKWLYGNVPEEEWYPYWLAQLEEVIDQYDPDVIWFDVWLNLIPEEYRKEFCAYYLNHAKAKGKEVVIAHKKDDLPLDVSILDIEQGGKKDASERVWLTDITLSNKSWSYVKGQTYKDPKVVIRNFIDVVSKNGVVLLNISPRADGSIPQEQVDVLKELGSWLDTYGEAIYNTRARMEYGFGTAKAKDGNHGGQSATVKYGPGDVRFTEAKDHSAIYVIFLGAPEKGKKVKLSSLSSIQYPPATPVKRATLLGSGTEVEFAIDKYESYIVIPDAPMNEMATVVKLELE</sequence>
<dbReference type="PANTHER" id="PTHR10030">
    <property type="entry name" value="ALPHA-L-FUCOSIDASE"/>
    <property type="match status" value="1"/>
</dbReference>
<keyword evidence="6" id="KW-0326">Glycosidase</keyword>
<dbReference type="InterPro" id="IPR013780">
    <property type="entry name" value="Glyco_hydro_b"/>
</dbReference>
<dbReference type="EMBL" id="VOXD01000029">
    <property type="protein sequence ID" value="TXF87946.1"/>
    <property type="molecule type" value="Genomic_DNA"/>
</dbReference>
<comment type="caution">
    <text evidence="8">The sequence shown here is derived from an EMBL/GenBank/DDBJ whole genome shotgun (WGS) entry which is preliminary data.</text>
</comment>
<dbReference type="PANTHER" id="PTHR10030:SF37">
    <property type="entry name" value="ALPHA-L-FUCOSIDASE-RELATED"/>
    <property type="match status" value="1"/>
</dbReference>
<feature type="domain" description="Glycoside hydrolase family 29 N-terminal" evidence="7">
    <location>
        <begin position="11"/>
        <end position="370"/>
    </location>
</feature>
<dbReference type="InterPro" id="IPR000933">
    <property type="entry name" value="Glyco_hydro_29"/>
</dbReference>
<dbReference type="Proteomes" id="UP000321907">
    <property type="component" value="Unassembled WGS sequence"/>
</dbReference>
<keyword evidence="9" id="KW-1185">Reference proteome</keyword>
<dbReference type="Pfam" id="PF01120">
    <property type="entry name" value="Alpha_L_fucos"/>
    <property type="match status" value="1"/>
</dbReference>
<dbReference type="Gene3D" id="2.60.40.1180">
    <property type="entry name" value="Golgi alpha-mannosidase II"/>
    <property type="match status" value="1"/>
</dbReference>
<evidence type="ECO:0000256" key="3">
    <source>
        <dbReference type="ARBA" id="ARBA00012662"/>
    </source>
</evidence>
<evidence type="ECO:0000256" key="4">
    <source>
        <dbReference type="ARBA" id="ARBA00022729"/>
    </source>
</evidence>
<proteinExistence type="inferred from homology"/>
<name>A0A5C7FEJ9_9BACT</name>
<dbReference type="InterPro" id="IPR017853">
    <property type="entry name" value="GH"/>
</dbReference>
<dbReference type="OrthoDB" id="1095333at2"/>
<dbReference type="Gene3D" id="3.20.20.80">
    <property type="entry name" value="Glycosidases"/>
    <property type="match status" value="1"/>
</dbReference>
<dbReference type="PRINTS" id="PR00741">
    <property type="entry name" value="GLHYDRLASE29"/>
</dbReference>
<gene>
    <name evidence="8" type="ORF">FUA23_16880</name>
</gene>
<evidence type="ECO:0000256" key="1">
    <source>
        <dbReference type="ARBA" id="ARBA00004071"/>
    </source>
</evidence>